<organism evidence="1">
    <name type="scientific">marine sediment metagenome</name>
    <dbReference type="NCBI Taxonomy" id="412755"/>
    <lineage>
        <taxon>unclassified sequences</taxon>
        <taxon>metagenomes</taxon>
        <taxon>ecological metagenomes</taxon>
    </lineage>
</organism>
<proteinExistence type="predicted"/>
<sequence>SSYCGDNFIAAIARTNGMKVTNREIRLNPSIKEEACRFAGSDIRIQDLCAGNLPSDQNGGSRS</sequence>
<gene>
    <name evidence="1" type="ORF">S01H1_36512</name>
</gene>
<accession>X0V0Y0</accession>
<dbReference type="AlphaFoldDB" id="X0V0Y0"/>
<comment type="caution">
    <text evidence="1">The sequence shown here is derived from an EMBL/GenBank/DDBJ whole genome shotgun (WGS) entry which is preliminary data.</text>
</comment>
<dbReference type="EMBL" id="BARS01022880">
    <property type="protein sequence ID" value="GAG05082.1"/>
    <property type="molecule type" value="Genomic_DNA"/>
</dbReference>
<protein>
    <submittedName>
        <fullName evidence="1">Uncharacterized protein</fullName>
    </submittedName>
</protein>
<feature type="non-terminal residue" evidence="1">
    <location>
        <position position="1"/>
    </location>
</feature>
<evidence type="ECO:0000313" key="1">
    <source>
        <dbReference type="EMBL" id="GAG05082.1"/>
    </source>
</evidence>
<reference evidence="1" key="1">
    <citation type="journal article" date="2014" name="Front. Microbiol.">
        <title>High frequency of phylogenetically diverse reductive dehalogenase-homologous genes in deep subseafloor sedimentary metagenomes.</title>
        <authorList>
            <person name="Kawai M."/>
            <person name="Futagami T."/>
            <person name="Toyoda A."/>
            <person name="Takaki Y."/>
            <person name="Nishi S."/>
            <person name="Hori S."/>
            <person name="Arai W."/>
            <person name="Tsubouchi T."/>
            <person name="Morono Y."/>
            <person name="Uchiyama I."/>
            <person name="Ito T."/>
            <person name="Fujiyama A."/>
            <person name="Inagaki F."/>
            <person name="Takami H."/>
        </authorList>
    </citation>
    <scope>NUCLEOTIDE SEQUENCE</scope>
    <source>
        <strain evidence="1">Expedition CK06-06</strain>
    </source>
</reference>
<name>X0V0Y0_9ZZZZ</name>